<reference evidence="1 2" key="1">
    <citation type="journal article" date="2008" name="PLoS ONE">
        <title>Environmental adaptation: genomic analysis of the piezotolerant and psychrotolerant deep-sea iron reducing bacterium Shewanella piezotolerans WP3.</title>
        <authorList>
            <person name="Wang F."/>
            <person name="Wang J."/>
            <person name="Jian H."/>
            <person name="Zhang B."/>
            <person name="Li S."/>
            <person name="Wang F."/>
            <person name="Zeng X."/>
            <person name="Gao L."/>
            <person name="Bartlett D.H."/>
            <person name="Yu J."/>
            <person name="Hu S."/>
            <person name="Xiao X."/>
        </authorList>
    </citation>
    <scope>NUCLEOTIDE SEQUENCE [LARGE SCALE GENOMIC DNA]</scope>
    <source>
        <strain evidence="2">WP3 / JCM 13877</strain>
    </source>
</reference>
<evidence type="ECO:0000313" key="2">
    <source>
        <dbReference type="Proteomes" id="UP000000753"/>
    </source>
</evidence>
<organism evidence="1 2">
    <name type="scientific">Shewanella piezotolerans (strain WP3 / JCM 13877)</name>
    <dbReference type="NCBI Taxonomy" id="225849"/>
    <lineage>
        <taxon>Bacteria</taxon>
        <taxon>Pseudomonadati</taxon>
        <taxon>Pseudomonadota</taxon>
        <taxon>Gammaproteobacteria</taxon>
        <taxon>Alteromonadales</taxon>
        <taxon>Shewanellaceae</taxon>
        <taxon>Shewanella</taxon>
    </lineage>
</organism>
<dbReference type="KEGG" id="swp:swp_3438"/>
<accession>B8CRX9</accession>
<evidence type="ECO:0000313" key="1">
    <source>
        <dbReference type="EMBL" id="ACJ30137.1"/>
    </source>
</evidence>
<dbReference type="AlphaFoldDB" id="B8CRX9"/>
<sequence length="38" mass="4338">MVMPHIKLRLPKVVALRPFLQQRVEPRGKALAPALDFT</sequence>
<dbReference type="EMBL" id="CP000472">
    <property type="protein sequence ID" value="ACJ30137.1"/>
    <property type="molecule type" value="Genomic_DNA"/>
</dbReference>
<gene>
    <name evidence="1" type="ordered locus">swp_3438</name>
</gene>
<dbReference type="HOGENOM" id="CLU_3332928_0_0_6"/>
<name>B8CRX9_SHEPW</name>
<dbReference type="Proteomes" id="UP000000753">
    <property type="component" value="Chromosome"/>
</dbReference>
<proteinExistence type="predicted"/>
<keyword evidence="2" id="KW-1185">Reference proteome</keyword>
<protein>
    <submittedName>
        <fullName evidence="1">Uncharacterized protein</fullName>
    </submittedName>
</protein>